<reference evidence="2 3" key="1">
    <citation type="journal article" date="2019" name="New Phytol.">
        <title>Comparative genomics reveals unique wood-decay strategies and fruiting body development in the Schizophyllaceae.</title>
        <authorList>
            <person name="Almasi E."/>
            <person name="Sahu N."/>
            <person name="Krizsan K."/>
            <person name="Balint B."/>
            <person name="Kovacs G.M."/>
            <person name="Kiss B."/>
            <person name="Cseklye J."/>
            <person name="Drula E."/>
            <person name="Henrissat B."/>
            <person name="Nagy I."/>
            <person name="Chovatia M."/>
            <person name="Adam C."/>
            <person name="LaButti K."/>
            <person name="Lipzen A."/>
            <person name="Riley R."/>
            <person name="Grigoriev I.V."/>
            <person name="Nagy L.G."/>
        </authorList>
    </citation>
    <scope>NUCLEOTIDE SEQUENCE [LARGE SCALE GENOMIC DNA]</scope>
    <source>
        <strain evidence="2 3">NL-1724</strain>
    </source>
</reference>
<dbReference type="OrthoDB" id="2422840at2759"/>
<dbReference type="AlphaFoldDB" id="A0A550CTP0"/>
<dbReference type="EMBL" id="VDMD01000002">
    <property type="protein sequence ID" value="TRM68153.1"/>
    <property type="molecule type" value="Genomic_DNA"/>
</dbReference>
<feature type="region of interest" description="Disordered" evidence="1">
    <location>
        <begin position="827"/>
        <end position="857"/>
    </location>
</feature>
<feature type="region of interest" description="Disordered" evidence="1">
    <location>
        <begin position="607"/>
        <end position="648"/>
    </location>
</feature>
<feature type="region of interest" description="Disordered" evidence="1">
    <location>
        <begin position="220"/>
        <end position="263"/>
    </location>
</feature>
<sequence length="1203" mass="133249">MDELQAHEDPMLRGHVRTLLLDYVLEHITTDYIEYSENLVNQLISGYLTQVPVYDTSSLRLHVDADPLDNFLRRHNAESLTFEEKLQIDQDVVNFIKRSTKIVPRNRAEDAIYNDAYESVTPKYRPPTPVISRIARLETPRLGELSSGPLPTFTELQSTHPLLPVDVCSVPEPEIDVSAFLDVKFQLPAHELEPVRNLIKFIQTNPTAHVNTWLDPLRAPSPPLSRTRSPSPFEPMFSRLERPGNGQPPPPPPNVPHSIADLPGASLPAMPAEEKFEGHISNMVAIDGWHTLQSSPSPLSTPSTSQENDRLDELFESTPPTSDPHTCFELMDPVLFPRTERLDGKETPRKPLGNDKGLRAFIMPLISAREDEATKGDKDFGAPEPALASPCKSLSLVDAESFSLVGAPPSPVGRKDRLRRLLGDEELSLDIGNIYAKTKEHPADLIMKDRPDDKMNLLMDVPELSPPNVHPANDLVVPQKFTQLLPPSKGDKQTKTAHEFLRRAKGLPSLNTSLSWMLFKSDALLPTRDEACGVAALFDVDQFEGTSLQAMNARVQDLFNKACILGGPLIGEDIWDDADHPAITHQDENLWRGDIILTREERWRRAGYVPTTEDTGEEDAPSAALDEESARSAKRVRTGSESAASLDATDTVKEPTIDDSGIMLLDDDSPAFALNTQPVNENVPTDSTTMWSATANDDDPGDPMRDEDSFADRPTADFGTMFYVAEDDPFAAAGLDCFPDNELPYNYDNERYTDKENMPPHAVPATYTAAAAGSLNSPIVNALQLTFEPSAQHPTEDESQQSLLAPETDYVEETHFVPLSFETVQPSSARQSQLRTRQSTFHATQPDAPAFFPREGILDPSSSSTARRIVETTRPTSINRDFVEAADIEIANRSLGILDFARLRAKKVAPPVPPSPLVLSLPGTPEKPREPPSDIYDQNTLRLPTSWTIPATVHRYLACMDCVQKQALMRGLRSQECAVDIVERDDLGGVDLILDARTCVLFVSLLSLPANRADVASRIAAQTWDYDRLLVILEAYPAAYARKIDRRSAAPFAYTKPVVDALRKLRRDLNIAEACGTQREAAEVRFAFADTVSEAALFVRLFGNEAERRDEGGSALWAGREWLDDEPYEGEADVAAVKGMNAFAAAVMLCQMSLQEILNMTPEQRSESFAPFVGQERVASFNAELLERRQEVETSSELLPPVD</sequence>
<dbReference type="Proteomes" id="UP000320762">
    <property type="component" value="Unassembled WGS sequence"/>
</dbReference>
<feature type="region of interest" description="Disordered" evidence="1">
    <location>
        <begin position="917"/>
        <end position="937"/>
    </location>
</feature>
<feature type="compositionally biased region" description="Pro residues" evidence="1">
    <location>
        <begin position="246"/>
        <end position="255"/>
    </location>
</feature>
<name>A0A550CTP0_9AGAR</name>
<evidence type="ECO:0000313" key="2">
    <source>
        <dbReference type="EMBL" id="TRM68153.1"/>
    </source>
</evidence>
<gene>
    <name evidence="2" type="ORF">BD626DRAFT_424820</name>
</gene>
<feature type="region of interest" description="Disordered" evidence="1">
    <location>
        <begin position="675"/>
        <end position="705"/>
    </location>
</feature>
<protein>
    <submittedName>
        <fullName evidence="2">Uncharacterized protein</fullName>
    </submittedName>
</protein>
<feature type="compositionally biased region" description="Polar residues" evidence="1">
    <location>
        <begin position="827"/>
        <end position="843"/>
    </location>
</feature>
<keyword evidence="3" id="KW-1185">Reference proteome</keyword>
<feature type="compositionally biased region" description="Low complexity" evidence="1">
    <location>
        <begin position="220"/>
        <end position="231"/>
    </location>
</feature>
<dbReference type="STRING" id="97359.A0A550CTP0"/>
<proteinExistence type="predicted"/>
<accession>A0A550CTP0</accession>
<evidence type="ECO:0000256" key="1">
    <source>
        <dbReference type="SAM" id="MobiDB-lite"/>
    </source>
</evidence>
<organism evidence="2 3">
    <name type="scientific">Schizophyllum amplum</name>
    <dbReference type="NCBI Taxonomy" id="97359"/>
    <lineage>
        <taxon>Eukaryota</taxon>
        <taxon>Fungi</taxon>
        <taxon>Dikarya</taxon>
        <taxon>Basidiomycota</taxon>
        <taxon>Agaricomycotina</taxon>
        <taxon>Agaricomycetes</taxon>
        <taxon>Agaricomycetidae</taxon>
        <taxon>Agaricales</taxon>
        <taxon>Schizophyllaceae</taxon>
        <taxon>Schizophyllum</taxon>
    </lineage>
</organism>
<feature type="compositionally biased region" description="Polar residues" evidence="1">
    <location>
        <begin position="675"/>
        <end position="695"/>
    </location>
</feature>
<evidence type="ECO:0000313" key="3">
    <source>
        <dbReference type="Proteomes" id="UP000320762"/>
    </source>
</evidence>
<comment type="caution">
    <text evidence="2">The sequence shown here is derived from an EMBL/GenBank/DDBJ whole genome shotgun (WGS) entry which is preliminary data.</text>
</comment>